<gene>
    <name evidence="2" type="ORF">ERS852381_01570</name>
</gene>
<protein>
    <submittedName>
        <fullName evidence="2">Predicted membrane protein</fullName>
    </submittedName>
</protein>
<evidence type="ECO:0000313" key="2">
    <source>
        <dbReference type="EMBL" id="CUO43491.1"/>
    </source>
</evidence>
<feature type="transmembrane region" description="Helical" evidence="1">
    <location>
        <begin position="90"/>
        <end position="106"/>
    </location>
</feature>
<reference evidence="2 3" key="1">
    <citation type="submission" date="2015-09" db="EMBL/GenBank/DDBJ databases">
        <authorList>
            <consortium name="Pathogen Informatics"/>
        </authorList>
    </citation>
    <scope>NUCLEOTIDE SEQUENCE [LARGE SCALE GENOMIC DNA]</scope>
    <source>
        <strain evidence="2 3">2789STDY5608823</strain>
    </source>
</reference>
<name>A0A174F1B0_9ACTN</name>
<dbReference type="Proteomes" id="UP000095468">
    <property type="component" value="Unassembled WGS sequence"/>
</dbReference>
<accession>A0A174F1B0</accession>
<feature type="transmembrane region" description="Helical" evidence="1">
    <location>
        <begin position="40"/>
        <end position="59"/>
    </location>
</feature>
<feature type="transmembrane region" description="Helical" evidence="1">
    <location>
        <begin position="6"/>
        <end position="28"/>
    </location>
</feature>
<evidence type="ECO:0000313" key="3">
    <source>
        <dbReference type="Proteomes" id="UP000095468"/>
    </source>
</evidence>
<keyword evidence="1" id="KW-1133">Transmembrane helix</keyword>
<dbReference type="InterPro" id="IPR008407">
    <property type="entry name" value="Brnchd-chn_aa_trnsp_AzlD"/>
</dbReference>
<dbReference type="Pfam" id="PF05437">
    <property type="entry name" value="AzlD"/>
    <property type="match status" value="1"/>
</dbReference>
<dbReference type="AlphaFoldDB" id="A0A174F1B0"/>
<keyword evidence="1" id="KW-0472">Membrane</keyword>
<keyword evidence="1" id="KW-0812">Transmembrane</keyword>
<dbReference type="EMBL" id="CYYP01000014">
    <property type="protein sequence ID" value="CUO43491.1"/>
    <property type="molecule type" value="Genomic_DNA"/>
</dbReference>
<proteinExistence type="predicted"/>
<sequence>MPVNEFLVLWLSSWAAIAFFRIAPAFALRGRTLSPRITEALGYIPPAAFAALVANDLVSPGAFDAGLWPALVPWIAAAGVVAVAIKTKSMLWCCVSGIVFYIVLSLV</sequence>
<feature type="transmembrane region" description="Helical" evidence="1">
    <location>
        <begin position="65"/>
        <end position="85"/>
    </location>
</feature>
<organism evidence="2 3">
    <name type="scientific">Collinsella aerofaciens</name>
    <dbReference type="NCBI Taxonomy" id="74426"/>
    <lineage>
        <taxon>Bacteria</taxon>
        <taxon>Bacillati</taxon>
        <taxon>Actinomycetota</taxon>
        <taxon>Coriobacteriia</taxon>
        <taxon>Coriobacteriales</taxon>
        <taxon>Coriobacteriaceae</taxon>
        <taxon>Collinsella</taxon>
    </lineage>
</organism>
<dbReference type="RefSeq" id="WP_055287162.1">
    <property type="nucleotide sequence ID" value="NZ_CYYP01000014.1"/>
</dbReference>
<evidence type="ECO:0000256" key="1">
    <source>
        <dbReference type="SAM" id="Phobius"/>
    </source>
</evidence>